<evidence type="ECO:0000259" key="1">
    <source>
        <dbReference type="Pfam" id="PF10592"/>
    </source>
</evidence>
<protein>
    <submittedName>
        <fullName evidence="2">AIPR family protein</fullName>
    </submittedName>
</protein>
<organism evidence="2 3">
    <name type="scientific">Streptomyces daliensis</name>
    <dbReference type="NCBI Taxonomy" id="299421"/>
    <lineage>
        <taxon>Bacteria</taxon>
        <taxon>Bacillati</taxon>
        <taxon>Actinomycetota</taxon>
        <taxon>Actinomycetes</taxon>
        <taxon>Kitasatosporales</taxon>
        <taxon>Streptomycetaceae</taxon>
        <taxon>Streptomyces</taxon>
    </lineage>
</organism>
<dbReference type="EMBL" id="JAGSMN010000223">
    <property type="protein sequence ID" value="MBR7673585.1"/>
    <property type="molecule type" value="Genomic_DNA"/>
</dbReference>
<proteinExistence type="predicted"/>
<evidence type="ECO:0000313" key="2">
    <source>
        <dbReference type="EMBL" id="MBR7673585.1"/>
    </source>
</evidence>
<dbReference type="InterPro" id="IPR018891">
    <property type="entry name" value="AIPR_C"/>
</dbReference>
<name>A0A8T4IP92_9ACTN</name>
<dbReference type="AlphaFoldDB" id="A0A8T4IP92"/>
<evidence type="ECO:0000313" key="3">
    <source>
        <dbReference type="Proteomes" id="UP000675554"/>
    </source>
</evidence>
<keyword evidence="3" id="KW-1185">Reference proteome</keyword>
<accession>A0A8T4IP92</accession>
<gene>
    <name evidence="2" type="ORF">KDA82_11260</name>
</gene>
<sequence length="770" mass="86459">MIAHEFAYIRNLGHGPERWRLLRRATPEWRRAQSRVGRGGPSRLAGVPPDVDRVSLPVKADTGLVGHTPPIDTIPQRGVTITGERRVRDLYIKQVEAQLRERFAGLIDMSDPAAQRAADPDSTWLSRALAALTVVDATGCDPERAARCVIDGFDDEGIDAIAVDIESPHVWIVQAKYSSAGTAGFDQQAMFSLKAGLDLLVKHGEYHRFNNKLQPLVDDLATALANPGVRLTVILALAGEEDLSPNLQLRCADLTREYNEINRDFMKIEVMRLRDFVRVVRSDTRVELEARIEDLKVHRDPFPAYHGTITADQIAAWHTQYRHRLFKRNIRHPLGLTPVNSEIVECLVKTPELFWYFHNGITVLCDAVPMMGPLGDLRLDDASVVNGAQTVASIQEAHSRAPEALKKASLGIRIIPLQGTPAGFDSRVTIATNTQNGVIQQDFRALDRIQERLRYGFQISLDKQYVIKRGEKLRDSREGCDMAEAAMALACAHPDSRISYRATSDSRRLWDNDTYFEIFKGREAKTVWRCVQLHRGVEDKLRESREEREGRAEQLADQGAHLIAHLVFQSLPGWHKVDEEEWARLRGSVEQVTADAFRRAIYTVDTEVGPSSHISSLFRSSERYETVARAAAEAIRAGKPVPELAENYQVSESEGRARKARAVSVIVEAEAIEEGTTLEFRPVTGPERSALAAWVAEDPRRGRATWARDKSKPLLWELDSLRYSPTALVMEIFRRANKKAPKAVQGTRRWFVPERGSLVEIADQARAQAE</sequence>
<comment type="caution">
    <text evidence="2">The sequence shown here is derived from an EMBL/GenBank/DDBJ whole genome shotgun (WGS) entry which is preliminary data.</text>
</comment>
<dbReference type="Pfam" id="PF10592">
    <property type="entry name" value="AIPR"/>
    <property type="match status" value="1"/>
</dbReference>
<dbReference type="Proteomes" id="UP000675554">
    <property type="component" value="Unassembled WGS sequence"/>
</dbReference>
<feature type="domain" description="Abortive phage infection protein C-terminal" evidence="1">
    <location>
        <begin position="326"/>
        <end position="544"/>
    </location>
</feature>
<reference evidence="2" key="1">
    <citation type="submission" date="2021-04" db="EMBL/GenBank/DDBJ databases">
        <title>Sequencing of actinobacteria type strains.</title>
        <authorList>
            <person name="Nguyen G.-S."/>
            <person name="Wentzel A."/>
        </authorList>
    </citation>
    <scope>NUCLEOTIDE SEQUENCE</scope>
    <source>
        <strain evidence="2">DSM 42095</strain>
    </source>
</reference>